<organism evidence="7 8">
    <name type="scientific">Flavobacterium xanthum</name>
    <dbReference type="NCBI Taxonomy" id="69322"/>
    <lineage>
        <taxon>Bacteria</taxon>
        <taxon>Pseudomonadati</taxon>
        <taxon>Bacteroidota</taxon>
        <taxon>Flavobacteriia</taxon>
        <taxon>Flavobacteriales</taxon>
        <taxon>Flavobacteriaceae</taxon>
        <taxon>Flavobacterium</taxon>
    </lineage>
</organism>
<protein>
    <submittedName>
        <fullName evidence="7">Na+-driven multidrug efflux pump</fullName>
    </submittedName>
</protein>
<feature type="transmembrane region" description="Helical" evidence="6">
    <location>
        <begin position="91"/>
        <end position="111"/>
    </location>
</feature>
<name>A0A1M6YBW5_9FLAO</name>
<comment type="subcellular location">
    <subcellularLocation>
        <location evidence="1">Cell membrane</location>
        <topology evidence="1">Multi-pass membrane protein</topology>
    </subcellularLocation>
</comment>
<keyword evidence="5 6" id="KW-0472">Membrane</keyword>
<feature type="transmembrane region" description="Helical" evidence="6">
    <location>
        <begin position="184"/>
        <end position="201"/>
    </location>
</feature>
<evidence type="ECO:0000256" key="6">
    <source>
        <dbReference type="SAM" id="Phobius"/>
    </source>
</evidence>
<keyword evidence="4 6" id="KW-1133">Transmembrane helix</keyword>
<reference evidence="8" key="1">
    <citation type="submission" date="2016-11" db="EMBL/GenBank/DDBJ databases">
        <authorList>
            <person name="Varghese N."/>
            <person name="Submissions S."/>
        </authorList>
    </citation>
    <scope>NUCLEOTIDE SEQUENCE [LARGE SCALE GENOMIC DNA]</scope>
    <source>
        <strain evidence="8">DSM 3661</strain>
    </source>
</reference>
<dbReference type="STRING" id="69322.SAMN05443669_100320"/>
<evidence type="ECO:0000313" key="8">
    <source>
        <dbReference type="Proteomes" id="UP000184260"/>
    </source>
</evidence>
<feature type="transmembrane region" description="Helical" evidence="6">
    <location>
        <begin position="468"/>
        <end position="488"/>
    </location>
</feature>
<evidence type="ECO:0000256" key="4">
    <source>
        <dbReference type="ARBA" id="ARBA00022989"/>
    </source>
</evidence>
<dbReference type="PANTHER" id="PTHR30250:SF26">
    <property type="entry name" value="PSMA PROTEIN"/>
    <property type="match status" value="1"/>
</dbReference>
<evidence type="ECO:0000256" key="1">
    <source>
        <dbReference type="ARBA" id="ARBA00004651"/>
    </source>
</evidence>
<evidence type="ECO:0000256" key="2">
    <source>
        <dbReference type="ARBA" id="ARBA00022475"/>
    </source>
</evidence>
<keyword evidence="8" id="KW-1185">Reference proteome</keyword>
<gene>
    <name evidence="7" type="ORF">SAMN05443669_100320</name>
</gene>
<feature type="transmembrane region" description="Helical" evidence="6">
    <location>
        <begin position="402"/>
        <end position="421"/>
    </location>
</feature>
<accession>A0A1M6YBW5</accession>
<feature type="transmembrane region" description="Helical" evidence="6">
    <location>
        <begin position="374"/>
        <end position="396"/>
    </location>
</feature>
<evidence type="ECO:0000256" key="5">
    <source>
        <dbReference type="ARBA" id="ARBA00023136"/>
    </source>
</evidence>
<feature type="transmembrane region" description="Helical" evidence="6">
    <location>
        <begin position="433"/>
        <end position="456"/>
    </location>
</feature>
<dbReference type="InterPro" id="IPR050833">
    <property type="entry name" value="Poly_Biosynth_Transport"/>
</dbReference>
<dbReference type="EMBL" id="FRBU01000003">
    <property type="protein sequence ID" value="SHL15758.1"/>
    <property type="molecule type" value="Genomic_DNA"/>
</dbReference>
<feature type="transmembrane region" description="Helical" evidence="6">
    <location>
        <begin position="157"/>
        <end position="178"/>
    </location>
</feature>
<evidence type="ECO:0000313" key="7">
    <source>
        <dbReference type="EMBL" id="SHL15758.1"/>
    </source>
</evidence>
<dbReference type="GO" id="GO:0005886">
    <property type="term" value="C:plasma membrane"/>
    <property type="evidence" value="ECO:0007669"/>
    <property type="project" value="UniProtKB-SubCell"/>
</dbReference>
<feature type="transmembrane region" description="Helical" evidence="6">
    <location>
        <begin position="343"/>
        <end position="362"/>
    </location>
</feature>
<feature type="transmembrane region" description="Helical" evidence="6">
    <location>
        <begin position="12"/>
        <end position="29"/>
    </location>
</feature>
<feature type="transmembrane region" description="Helical" evidence="6">
    <location>
        <begin position="123"/>
        <end position="145"/>
    </location>
</feature>
<dbReference type="Proteomes" id="UP000184260">
    <property type="component" value="Unassembled WGS sequence"/>
</dbReference>
<dbReference type="AlphaFoldDB" id="A0A1M6YBW5"/>
<keyword evidence="2" id="KW-1003">Cell membrane</keyword>
<dbReference type="PANTHER" id="PTHR30250">
    <property type="entry name" value="PST FAMILY PREDICTED COLANIC ACID TRANSPORTER"/>
    <property type="match status" value="1"/>
</dbReference>
<sequence length="504" mass="57875">MLSSKTIAKNSLFLYFRMFLSMGVGLYTSRVVLNTLGIEDFGVYNIVGGIVVLFGFFNSAMSSATQRFLSFDIGKNDIIQLNKTFNATLNIHFLIAIIVLLLAETVGLWFVNYKLNLPEDRMIAVNWVYQFSVLTFLFGIIQVPYNALIIARERMNVYAYISIFEVVFKLLIVYILVVVDYDKLKLYAVLLFLIAFCIQLIEKQYCKKHFEESKYSFYYDKEYTKILLSFSGWSLFGNIASVARSQGNNILLNLFFGTVLNASYGVAMQVQGVVTTFVSNFQMAVNPQIIKQYAAGNKEQSLKLIYQSSKLSFFIMFLITCPIIFNVDYVLELWLKNPPSYTSMFVILSLINILIDTISGPLMIGAQAHGNIKWYQVVIGTLIFLCLPLSYLLLKLYNDPKLVFYAIIGVNFISLFLRIAFLKHMIKLNIIDFIKNVLLKIIFVVSLFLMLFYLFINNIEYGSDFMLFVLKSVAIISSNLILIYFIGINQMERSFILSFIKRKI</sequence>
<feature type="transmembrane region" description="Helical" evidence="6">
    <location>
        <begin position="311"/>
        <end position="331"/>
    </location>
</feature>
<evidence type="ECO:0000256" key="3">
    <source>
        <dbReference type="ARBA" id="ARBA00022692"/>
    </source>
</evidence>
<feature type="transmembrane region" description="Helical" evidence="6">
    <location>
        <begin position="41"/>
        <end position="61"/>
    </location>
</feature>
<keyword evidence="3 6" id="KW-0812">Transmembrane</keyword>
<proteinExistence type="predicted"/>